<dbReference type="Proteomes" id="UP001632038">
    <property type="component" value="Unassembled WGS sequence"/>
</dbReference>
<organism evidence="1 2">
    <name type="scientific">Castilleja foliolosa</name>
    <dbReference type="NCBI Taxonomy" id="1961234"/>
    <lineage>
        <taxon>Eukaryota</taxon>
        <taxon>Viridiplantae</taxon>
        <taxon>Streptophyta</taxon>
        <taxon>Embryophyta</taxon>
        <taxon>Tracheophyta</taxon>
        <taxon>Spermatophyta</taxon>
        <taxon>Magnoliopsida</taxon>
        <taxon>eudicotyledons</taxon>
        <taxon>Gunneridae</taxon>
        <taxon>Pentapetalae</taxon>
        <taxon>asterids</taxon>
        <taxon>lamiids</taxon>
        <taxon>Lamiales</taxon>
        <taxon>Orobanchaceae</taxon>
        <taxon>Pedicularideae</taxon>
        <taxon>Castillejinae</taxon>
        <taxon>Castilleja</taxon>
    </lineage>
</organism>
<keyword evidence="2" id="KW-1185">Reference proteome</keyword>
<gene>
    <name evidence="1" type="ORF">CASFOL_014243</name>
</gene>
<dbReference type="InterPro" id="IPR006502">
    <property type="entry name" value="PDDEXK-like"/>
</dbReference>
<comment type="caution">
    <text evidence="1">The sequence shown here is derived from an EMBL/GenBank/DDBJ whole genome shotgun (WGS) entry which is preliminary data.</text>
</comment>
<accession>A0ABD3DMY1</accession>
<dbReference type="PANTHER" id="PTHR31579">
    <property type="entry name" value="OS03G0796600 PROTEIN"/>
    <property type="match status" value="1"/>
</dbReference>
<proteinExistence type="predicted"/>
<dbReference type="EMBL" id="JAVIJP010000016">
    <property type="protein sequence ID" value="KAL3643428.1"/>
    <property type="molecule type" value="Genomic_DNA"/>
</dbReference>
<sequence length="287" mass="32424">MVHKSFRSTPNNFTVATPHNFTDVVVISAGSAGLSCAYAVAVAEDLVVKGDTVIEVDRNTRGRRNTRRRLWRRSGGAAYGLSPAAFDCGQVRKEIGPSGSLRWLCDNSDGRRSGLAGGFGGGDTGQGRRIWSYRWLTFLSDFFLKKCREHTFLDVVDHTNPQKQVRVIIELNFRAEFEMGRANEEYNRLVKRLPEIFVGKIERLMSLLKILCGAAKKCMKEKKMHMGPWRKHRYMQAKWLRTCQRFPAPQPFSAGISGRPARPRKSMLTVDLMESLSSLRRPAMAVV</sequence>
<dbReference type="NCBIfam" id="TIGR01615">
    <property type="entry name" value="A_thal_3542"/>
    <property type="match status" value="1"/>
</dbReference>
<protein>
    <submittedName>
        <fullName evidence="1">Uncharacterized protein</fullName>
    </submittedName>
</protein>
<dbReference type="AlphaFoldDB" id="A0ABD3DMY1"/>
<evidence type="ECO:0000313" key="2">
    <source>
        <dbReference type="Proteomes" id="UP001632038"/>
    </source>
</evidence>
<dbReference type="Pfam" id="PF04720">
    <property type="entry name" value="PDDEXK_6"/>
    <property type="match status" value="1"/>
</dbReference>
<name>A0ABD3DMY1_9LAMI</name>
<evidence type="ECO:0000313" key="1">
    <source>
        <dbReference type="EMBL" id="KAL3643428.1"/>
    </source>
</evidence>
<dbReference type="PANTHER" id="PTHR31579:SF2">
    <property type="entry name" value="DUF506 FAMILY PROTEIN"/>
    <property type="match status" value="1"/>
</dbReference>
<reference evidence="2" key="1">
    <citation type="journal article" date="2024" name="IScience">
        <title>Strigolactones Initiate the Formation of Haustorium-like Structures in Castilleja.</title>
        <authorList>
            <person name="Buerger M."/>
            <person name="Peterson D."/>
            <person name="Chory J."/>
        </authorList>
    </citation>
    <scope>NUCLEOTIDE SEQUENCE [LARGE SCALE GENOMIC DNA]</scope>
</reference>